<dbReference type="OrthoDB" id="10253869at2759"/>
<comment type="caution">
    <text evidence="1">The sequence shown here is derived from an EMBL/GenBank/DDBJ whole genome shotgun (WGS) entry which is preliminary data.</text>
</comment>
<accession>A0A8S1BUV6</accession>
<dbReference type="GO" id="GO:0005886">
    <property type="term" value="C:plasma membrane"/>
    <property type="evidence" value="ECO:0007669"/>
    <property type="project" value="TreeGrafter"/>
</dbReference>
<dbReference type="GO" id="GO:0009247">
    <property type="term" value="P:glycolipid biosynthetic process"/>
    <property type="evidence" value="ECO:0007669"/>
    <property type="project" value="TreeGrafter"/>
</dbReference>
<gene>
    <name evidence="1" type="ORF">APLA_LOCUS17237</name>
</gene>
<dbReference type="AlphaFoldDB" id="A0A8S1BUV6"/>
<reference evidence="1 2" key="1">
    <citation type="submission" date="2020-04" db="EMBL/GenBank/DDBJ databases">
        <authorList>
            <person name="Wallbank WR R."/>
            <person name="Pardo Diaz C."/>
            <person name="Kozak K."/>
            <person name="Martin S."/>
            <person name="Jiggins C."/>
            <person name="Moest M."/>
            <person name="Warren A I."/>
            <person name="Byers J.R.P. K."/>
            <person name="Montejo-Kovacevich G."/>
            <person name="Yen C E."/>
        </authorList>
    </citation>
    <scope>NUCLEOTIDE SEQUENCE [LARGE SCALE GENOMIC DNA]</scope>
</reference>
<sequence length="208" mass="23920">MIHLDKKFKGTLHSVECYVEHFSPTSLPIEPLGHSGTWTSCVHVLLTLKESLSLKKEILPKSKEPKAEKIKRPFFFHNNGQLWFPWPGVENDTVQMSQQHLYEESGKKPIHFNAYTTFEKWYYFFYNPGNDGKQVIRIVNQRKQCQLRYQEGTPYDSTAIAVIMSAITIIKESSNIPKGGVLMPGAAFHKTDLVDRLMNNGYTIEVLK</sequence>
<dbReference type="GO" id="GO:0005739">
    <property type="term" value="C:mitochondrion"/>
    <property type="evidence" value="ECO:0007669"/>
    <property type="project" value="TreeGrafter"/>
</dbReference>
<name>A0A8S1BUV6_ARCPL</name>
<dbReference type="EMBL" id="CADEBD010000911">
    <property type="protein sequence ID" value="CAB3260911.1"/>
    <property type="molecule type" value="Genomic_DNA"/>
</dbReference>
<dbReference type="GO" id="GO:0005811">
    <property type="term" value="C:lipid droplet"/>
    <property type="evidence" value="ECO:0007669"/>
    <property type="project" value="TreeGrafter"/>
</dbReference>
<evidence type="ECO:0000313" key="2">
    <source>
        <dbReference type="Proteomes" id="UP000494256"/>
    </source>
</evidence>
<dbReference type="PANTHER" id="PTHR12286:SF5">
    <property type="entry name" value="SACCHAROPINE DEHYDROGENASE-LIKE OXIDOREDUCTASE"/>
    <property type="match status" value="1"/>
</dbReference>
<protein>
    <recommendedName>
        <fullName evidence="3">Saccharopine dehydrogenase-like C-terminal domain-containing protein</fullName>
    </recommendedName>
</protein>
<dbReference type="Proteomes" id="UP000494256">
    <property type="component" value="Unassembled WGS sequence"/>
</dbReference>
<organism evidence="1 2">
    <name type="scientific">Arctia plantaginis</name>
    <name type="common">Wood tiger moth</name>
    <name type="synonym">Phalaena plantaginis</name>
    <dbReference type="NCBI Taxonomy" id="874455"/>
    <lineage>
        <taxon>Eukaryota</taxon>
        <taxon>Metazoa</taxon>
        <taxon>Ecdysozoa</taxon>
        <taxon>Arthropoda</taxon>
        <taxon>Hexapoda</taxon>
        <taxon>Insecta</taxon>
        <taxon>Pterygota</taxon>
        <taxon>Neoptera</taxon>
        <taxon>Endopterygota</taxon>
        <taxon>Lepidoptera</taxon>
        <taxon>Glossata</taxon>
        <taxon>Ditrysia</taxon>
        <taxon>Noctuoidea</taxon>
        <taxon>Erebidae</taxon>
        <taxon>Arctiinae</taxon>
        <taxon>Arctia</taxon>
    </lineage>
</organism>
<dbReference type="InterPro" id="IPR051276">
    <property type="entry name" value="Saccharopine_DH-like_oxidrdct"/>
</dbReference>
<evidence type="ECO:0000313" key="1">
    <source>
        <dbReference type="EMBL" id="CAB3260911.1"/>
    </source>
</evidence>
<proteinExistence type="predicted"/>
<evidence type="ECO:0008006" key="3">
    <source>
        <dbReference type="Google" id="ProtNLM"/>
    </source>
</evidence>
<dbReference type="PANTHER" id="PTHR12286">
    <property type="entry name" value="SACCHAROPINE DEHYDROGENASE-LIKE OXIDOREDUCTASE"/>
    <property type="match status" value="1"/>
</dbReference>